<keyword evidence="1 2" id="KW-0812">Transmembrane</keyword>
<dbReference type="AlphaFoldDB" id="A0A072VDX2"/>
<protein>
    <submittedName>
        <fullName evidence="2">Transmembrane protein, putative</fullName>
    </submittedName>
</protein>
<proteinExistence type="predicted"/>
<evidence type="ECO:0000313" key="5">
    <source>
        <dbReference type="Proteomes" id="UP000002051"/>
    </source>
</evidence>
<name>A0A072VDX2_MEDTR</name>
<keyword evidence="1" id="KW-0472">Membrane</keyword>
<dbReference type="EMBL" id="CM001217">
    <property type="protein sequence ID" value="KEH40219.1"/>
    <property type="molecule type" value="Genomic_DNA"/>
</dbReference>
<dbReference type="EMBL" id="PSQE01000001">
    <property type="protein sequence ID" value="RHN77587.1"/>
    <property type="molecule type" value="Genomic_DNA"/>
</dbReference>
<reference evidence="2 5" key="1">
    <citation type="journal article" date="2011" name="Nature">
        <title>The Medicago genome provides insight into the evolution of rhizobial symbioses.</title>
        <authorList>
            <person name="Young N.D."/>
            <person name="Debelle F."/>
            <person name="Oldroyd G.E."/>
            <person name="Geurts R."/>
            <person name="Cannon S.B."/>
            <person name="Udvardi M.K."/>
            <person name="Benedito V.A."/>
            <person name="Mayer K.F."/>
            <person name="Gouzy J."/>
            <person name="Schoof H."/>
            <person name="Van de Peer Y."/>
            <person name="Proost S."/>
            <person name="Cook D.R."/>
            <person name="Meyers B.C."/>
            <person name="Spannagl M."/>
            <person name="Cheung F."/>
            <person name="De Mita S."/>
            <person name="Krishnakumar V."/>
            <person name="Gundlach H."/>
            <person name="Zhou S."/>
            <person name="Mudge J."/>
            <person name="Bharti A.K."/>
            <person name="Murray J.D."/>
            <person name="Naoumkina M.A."/>
            <person name="Rosen B."/>
            <person name="Silverstein K.A."/>
            <person name="Tang H."/>
            <person name="Rombauts S."/>
            <person name="Zhao P.X."/>
            <person name="Zhou P."/>
            <person name="Barbe V."/>
            <person name="Bardou P."/>
            <person name="Bechner M."/>
            <person name="Bellec A."/>
            <person name="Berger A."/>
            <person name="Berges H."/>
            <person name="Bidwell S."/>
            <person name="Bisseling T."/>
            <person name="Choisne N."/>
            <person name="Couloux A."/>
            <person name="Denny R."/>
            <person name="Deshpande S."/>
            <person name="Dai X."/>
            <person name="Doyle J.J."/>
            <person name="Dudez A.M."/>
            <person name="Farmer A.D."/>
            <person name="Fouteau S."/>
            <person name="Franken C."/>
            <person name="Gibelin C."/>
            <person name="Gish J."/>
            <person name="Goldstein S."/>
            <person name="Gonzalez A.J."/>
            <person name="Green P.J."/>
            <person name="Hallab A."/>
            <person name="Hartog M."/>
            <person name="Hua A."/>
            <person name="Humphray S.J."/>
            <person name="Jeong D.H."/>
            <person name="Jing Y."/>
            <person name="Jocker A."/>
            <person name="Kenton S.M."/>
            <person name="Kim D.J."/>
            <person name="Klee K."/>
            <person name="Lai H."/>
            <person name="Lang C."/>
            <person name="Lin S."/>
            <person name="Macmil S.L."/>
            <person name="Magdelenat G."/>
            <person name="Matthews L."/>
            <person name="McCorrison J."/>
            <person name="Monaghan E.L."/>
            <person name="Mun J.H."/>
            <person name="Najar F.Z."/>
            <person name="Nicholson C."/>
            <person name="Noirot C."/>
            <person name="O'Bleness M."/>
            <person name="Paule C.R."/>
            <person name="Poulain J."/>
            <person name="Prion F."/>
            <person name="Qin B."/>
            <person name="Qu C."/>
            <person name="Retzel E.F."/>
            <person name="Riddle C."/>
            <person name="Sallet E."/>
            <person name="Samain S."/>
            <person name="Samson N."/>
            <person name="Sanders I."/>
            <person name="Saurat O."/>
            <person name="Scarpelli C."/>
            <person name="Schiex T."/>
            <person name="Segurens B."/>
            <person name="Severin A.J."/>
            <person name="Sherrier D.J."/>
            <person name="Shi R."/>
            <person name="Sims S."/>
            <person name="Singer S.R."/>
            <person name="Sinharoy S."/>
            <person name="Sterck L."/>
            <person name="Viollet A."/>
            <person name="Wang B.B."/>
            <person name="Wang K."/>
            <person name="Wang M."/>
            <person name="Wang X."/>
            <person name="Warfsmann J."/>
            <person name="Weissenbach J."/>
            <person name="White D.D."/>
            <person name="White J.D."/>
            <person name="Wiley G.B."/>
            <person name="Wincker P."/>
            <person name="Xing Y."/>
            <person name="Yang L."/>
            <person name="Yao Z."/>
            <person name="Ying F."/>
            <person name="Zhai J."/>
            <person name="Zhou L."/>
            <person name="Zuber A."/>
            <person name="Denarie J."/>
            <person name="Dixon R.A."/>
            <person name="May G.D."/>
            <person name="Schwartz D.C."/>
            <person name="Rogers J."/>
            <person name="Quetier F."/>
            <person name="Town C.D."/>
            <person name="Roe B.A."/>
        </authorList>
    </citation>
    <scope>NUCLEOTIDE SEQUENCE [LARGE SCALE GENOMIC DNA]</scope>
    <source>
        <strain evidence="2">A17</strain>
        <strain evidence="4 5">cv. Jemalong A17</strain>
    </source>
</reference>
<reference evidence="2 5" key="2">
    <citation type="journal article" date="2014" name="BMC Genomics">
        <title>An improved genome release (version Mt4.0) for the model legume Medicago truncatula.</title>
        <authorList>
            <person name="Tang H."/>
            <person name="Krishnakumar V."/>
            <person name="Bidwell S."/>
            <person name="Rosen B."/>
            <person name="Chan A."/>
            <person name="Zhou S."/>
            <person name="Gentzbittel L."/>
            <person name="Childs K.L."/>
            <person name="Yandell M."/>
            <person name="Gundlach H."/>
            <person name="Mayer K.F."/>
            <person name="Schwartz D.C."/>
            <person name="Town C.D."/>
        </authorList>
    </citation>
    <scope>GENOME REANNOTATION</scope>
    <source>
        <strain evidence="2">A17</strain>
        <strain evidence="4 5">cv. Jemalong A17</strain>
    </source>
</reference>
<dbReference type="EnsemblPlants" id="KEH40219">
    <property type="protein sequence ID" value="KEH40219"/>
    <property type="gene ID" value="MTR_1g024125"/>
</dbReference>
<organism evidence="2 5">
    <name type="scientific">Medicago truncatula</name>
    <name type="common">Barrel medic</name>
    <name type="synonym">Medicago tribuloides</name>
    <dbReference type="NCBI Taxonomy" id="3880"/>
    <lineage>
        <taxon>Eukaryota</taxon>
        <taxon>Viridiplantae</taxon>
        <taxon>Streptophyta</taxon>
        <taxon>Embryophyta</taxon>
        <taxon>Tracheophyta</taxon>
        <taxon>Spermatophyta</taxon>
        <taxon>Magnoliopsida</taxon>
        <taxon>eudicotyledons</taxon>
        <taxon>Gunneridae</taxon>
        <taxon>Pentapetalae</taxon>
        <taxon>rosids</taxon>
        <taxon>fabids</taxon>
        <taxon>Fabales</taxon>
        <taxon>Fabaceae</taxon>
        <taxon>Papilionoideae</taxon>
        <taxon>50 kb inversion clade</taxon>
        <taxon>NPAAA clade</taxon>
        <taxon>Hologalegina</taxon>
        <taxon>IRL clade</taxon>
        <taxon>Trifolieae</taxon>
        <taxon>Medicago</taxon>
    </lineage>
</organism>
<dbReference type="Proteomes" id="UP000002051">
    <property type="component" value="Unassembled WGS sequence"/>
</dbReference>
<dbReference type="Gramene" id="rna1057">
    <property type="protein sequence ID" value="RHN77587.1"/>
    <property type="gene ID" value="gene1057"/>
</dbReference>
<evidence type="ECO:0000313" key="4">
    <source>
        <dbReference type="EnsemblPlants" id="KEH40219"/>
    </source>
</evidence>
<keyword evidence="1" id="KW-1133">Transmembrane helix</keyword>
<keyword evidence="5" id="KW-1185">Reference proteome</keyword>
<sequence length="155" mass="17905">MSDAYVLLDITLLLTAFIIGLQTIHSTIAMMVLRIFYICFDFRNNQFHELRGPTFSVEDRKFLRDDVAEIKGSLAYVVQHHFDSPVVSNIWVMDQSGWHKKYNIIGPPVSMSRMLGLWKNGDELLGGKFGEPLKSYDHQGNSLCQFQIDFHKTKY</sequence>
<evidence type="ECO:0000313" key="6">
    <source>
        <dbReference type="Proteomes" id="UP000265566"/>
    </source>
</evidence>
<gene>
    <name evidence="2" type="ordered locus">MTR_1g024125</name>
    <name evidence="3" type="ORF">MtrunA17_Chr1g0156391</name>
</gene>
<reference evidence="4" key="3">
    <citation type="submission" date="2015-04" db="UniProtKB">
        <authorList>
            <consortium name="EnsemblPlants"/>
        </authorList>
    </citation>
    <scope>IDENTIFICATION</scope>
    <source>
        <strain evidence="4">cv. Jemalong A17</strain>
    </source>
</reference>
<feature type="transmembrane region" description="Helical" evidence="1">
    <location>
        <begin position="12"/>
        <end position="37"/>
    </location>
</feature>
<evidence type="ECO:0000313" key="2">
    <source>
        <dbReference type="EMBL" id="KEH40219.1"/>
    </source>
</evidence>
<dbReference type="Proteomes" id="UP000265566">
    <property type="component" value="Chromosome 1"/>
</dbReference>
<dbReference type="HOGENOM" id="CLU_1698109_0_0_1"/>
<accession>A0A072VDX2</accession>
<reference evidence="6" key="4">
    <citation type="journal article" date="2018" name="Nat. Plants">
        <title>Whole-genome landscape of Medicago truncatula symbiotic genes.</title>
        <authorList>
            <person name="Pecrix Y."/>
            <person name="Staton S.E."/>
            <person name="Sallet E."/>
            <person name="Lelandais-Briere C."/>
            <person name="Moreau S."/>
            <person name="Carrere S."/>
            <person name="Blein T."/>
            <person name="Jardinaud M.F."/>
            <person name="Latrasse D."/>
            <person name="Zouine M."/>
            <person name="Zahm M."/>
            <person name="Kreplak J."/>
            <person name="Mayjonade B."/>
            <person name="Satge C."/>
            <person name="Perez M."/>
            <person name="Cauet S."/>
            <person name="Marande W."/>
            <person name="Chantry-Darmon C."/>
            <person name="Lopez-Roques C."/>
            <person name="Bouchez O."/>
            <person name="Berard A."/>
            <person name="Debelle F."/>
            <person name="Munos S."/>
            <person name="Bendahmane A."/>
            <person name="Berges H."/>
            <person name="Niebel A."/>
            <person name="Buitink J."/>
            <person name="Frugier F."/>
            <person name="Benhamed M."/>
            <person name="Crespi M."/>
            <person name="Gouzy J."/>
            <person name="Gamas P."/>
        </authorList>
    </citation>
    <scope>NUCLEOTIDE SEQUENCE [LARGE SCALE GENOMIC DNA]</scope>
    <source>
        <strain evidence="6">cv. Jemalong A17</strain>
    </source>
</reference>
<evidence type="ECO:0000256" key="1">
    <source>
        <dbReference type="SAM" id="Phobius"/>
    </source>
</evidence>
<reference evidence="3" key="5">
    <citation type="journal article" date="2018" name="Nat. Plants">
        <title>Whole-genome landscape of Medicago truncatula symbiotic genes.</title>
        <authorList>
            <person name="Pecrix Y."/>
            <person name="Gamas P."/>
            <person name="Carrere S."/>
        </authorList>
    </citation>
    <scope>NUCLEOTIDE SEQUENCE</scope>
    <source>
        <tissue evidence="3">Leaves</tissue>
    </source>
</reference>
<evidence type="ECO:0000313" key="3">
    <source>
        <dbReference type="EMBL" id="RHN77587.1"/>
    </source>
</evidence>